<evidence type="ECO:0000259" key="1">
    <source>
        <dbReference type="Pfam" id="PF03184"/>
    </source>
</evidence>
<dbReference type="GO" id="GO:0003676">
    <property type="term" value="F:nucleic acid binding"/>
    <property type="evidence" value="ECO:0007669"/>
    <property type="project" value="InterPro"/>
</dbReference>
<evidence type="ECO:0000313" key="3">
    <source>
        <dbReference type="WBParaSite" id="jg2666"/>
    </source>
</evidence>
<accession>A0A915E4M7</accession>
<dbReference type="Proteomes" id="UP000887574">
    <property type="component" value="Unplaced"/>
</dbReference>
<keyword evidence="2" id="KW-1185">Reference proteome</keyword>
<protein>
    <submittedName>
        <fullName evidence="3">DDE-1 domain-containing protein</fullName>
    </submittedName>
</protein>
<dbReference type="InterPro" id="IPR004875">
    <property type="entry name" value="DDE_SF_endonuclease_dom"/>
</dbReference>
<sequence>MSINLRKRLNAADHMDQSCNKKMRYSKVLSQLHSISHLPKENRGQINKLPSETLVTIFEHLDVASRMSIEVLSSLMVRCAKYVTDVDFGELGNYTNFANCWYIVLEKIPCDQLEHIDMSGIEIYDHHLNFLARRFRTLKSATFKRCFSTNLPCDQGIIQNVKVHYRRFLLLKRIDAFDAMIDYRMDFFKALQFLRRSWSDVKQEAIAICFKKAGFIKHVEVVILSSILCTVKIFSRLIQPTESAEDADAMYNELMA</sequence>
<organism evidence="2 3">
    <name type="scientific">Ditylenchus dipsaci</name>
    <dbReference type="NCBI Taxonomy" id="166011"/>
    <lineage>
        <taxon>Eukaryota</taxon>
        <taxon>Metazoa</taxon>
        <taxon>Ecdysozoa</taxon>
        <taxon>Nematoda</taxon>
        <taxon>Chromadorea</taxon>
        <taxon>Rhabditida</taxon>
        <taxon>Tylenchina</taxon>
        <taxon>Tylenchomorpha</taxon>
        <taxon>Sphaerularioidea</taxon>
        <taxon>Anguinidae</taxon>
        <taxon>Anguininae</taxon>
        <taxon>Ditylenchus</taxon>
    </lineage>
</organism>
<dbReference type="WBParaSite" id="jg2666">
    <property type="protein sequence ID" value="jg2666"/>
    <property type="gene ID" value="jg2666"/>
</dbReference>
<dbReference type="AlphaFoldDB" id="A0A915E4M7"/>
<dbReference type="Pfam" id="PF03184">
    <property type="entry name" value="DDE_1"/>
    <property type="match status" value="1"/>
</dbReference>
<evidence type="ECO:0000313" key="2">
    <source>
        <dbReference type="Proteomes" id="UP000887574"/>
    </source>
</evidence>
<feature type="domain" description="DDE-1" evidence="1">
    <location>
        <begin position="148"/>
        <end position="210"/>
    </location>
</feature>
<reference evidence="3" key="1">
    <citation type="submission" date="2022-11" db="UniProtKB">
        <authorList>
            <consortium name="WormBaseParasite"/>
        </authorList>
    </citation>
    <scope>IDENTIFICATION</scope>
</reference>
<proteinExistence type="predicted"/>
<name>A0A915E4M7_9BILA</name>